<dbReference type="Gene3D" id="1.50.10.10">
    <property type="match status" value="1"/>
</dbReference>
<dbReference type="PANTHER" id="PTHR42899:SF1">
    <property type="entry name" value="SPERMATOGENESIS-ASSOCIATED PROTEIN 20"/>
    <property type="match status" value="1"/>
</dbReference>
<dbReference type="InterPro" id="IPR024705">
    <property type="entry name" value="Ssp411"/>
</dbReference>
<dbReference type="SUPFAM" id="SSF52833">
    <property type="entry name" value="Thioredoxin-like"/>
    <property type="match status" value="1"/>
</dbReference>
<dbReference type="OrthoDB" id="1923667at2759"/>
<gene>
    <name evidence="3" type="ORF">G647_03647</name>
</gene>
<accession>V9DD78</accession>
<dbReference type="InterPro" id="IPR008928">
    <property type="entry name" value="6-hairpin_glycosidase_sf"/>
</dbReference>
<proteinExistence type="predicted"/>
<dbReference type="InterPro" id="IPR036249">
    <property type="entry name" value="Thioredoxin-like_sf"/>
</dbReference>
<dbReference type="Proteomes" id="UP000030678">
    <property type="component" value="Unassembled WGS sequence"/>
</dbReference>
<feature type="compositionally biased region" description="Basic and acidic residues" evidence="1">
    <location>
        <begin position="192"/>
        <end position="201"/>
    </location>
</feature>
<evidence type="ECO:0000313" key="3">
    <source>
        <dbReference type="EMBL" id="ETI24278.1"/>
    </source>
</evidence>
<feature type="region of interest" description="Disordered" evidence="1">
    <location>
        <begin position="763"/>
        <end position="801"/>
    </location>
</feature>
<reference evidence="3 4" key="1">
    <citation type="submission" date="2013-03" db="EMBL/GenBank/DDBJ databases">
        <title>The Genome Sequence of Cladophialophora carrionii CBS 160.54.</title>
        <authorList>
            <consortium name="The Broad Institute Genomics Platform"/>
            <person name="Cuomo C."/>
            <person name="de Hoog S."/>
            <person name="Gorbushina A."/>
            <person name="Walker B."/>
            <person name="Young S.K."/>
            <person name="Zeng Q."/>
            <person name="Gargeya S."/>
            <person name="Fitzgerald M."/>
            <person name="Haas B."/>
            <person name="Abouelleil A."/>
            <person name="Allen A.W."/>
            <person name="Alvarado L."/>
            <person name="Arachchi H.M."/>
            <person name="Berlin A.M."/>
            <person name="Chapman S.B."/>
            <person name="Gainer-Dewar J."/>
            <person name="Goldberg J."/>
            <person name="Griggs A."/>
            <person name="Gujja S."/>
            <person name="Hansen M."/>
            <person name="Howarth C."/>
            <person name="Imamovic A."/>
            <person name="Ireland A."/>
            <person name="Larimer J."/>
            <person name="McCowan C."/>
            <person name="Murphy C."/>
            <person name="Pearson M."/>
            <person name="Poon T.W."/>
            <person name="Priest M."/>
            <person name="Roberts A."/>
            <person name="Saif S."/>
            <person name="Shea T."/>
            <person name="Sisk P."/>
            <person name="Sykes S."/>
            <person name="Wortman J."/>
            <person name="Nusbaum C."/>
            <person name="Birren B."/>
        </authorList>
    </citation>
    <scope>NUCLEOTIDE SEQUENCE [LARGE SCALE GENOMIC DNA]</scope>
    <source>
        <strain evidence="3 4">CBS 160.54</strain>
    </source>
</reference>
<dbReference type="InterPro" id="IPR004879">
    <property type="entry name" value="Ssp411-like_TRX"/>
</dbReference>
<protein>
    <recommendedName>
        <fullName evidence="2">Spermatogenesis-associated protein 20-like TRX domain-containing protein</fullName>
    </recommendedName>
</protein>
<dbReference type="SUPFAM" id="SSF48208">
    <property type="entry name" value="Six-hairpin glycosidases"/>
    <property type="match status" value="1"/>
</dbReference>
<sequence>MGNSEPQLALQNALANSPSPYLREHKDNPVSWQEWSENTLALAKQHQRLIFLSIGYNACHWCHVMERESFSSPEVAEILNTYFIPIKLDREVRPDLDDIYMSYVTATTGAGGWPLNVFLTPDLKPVFGGTYWPGPTPTTNLKQAVPHDEAPVTFIEILAKMKEVWTTQRERCLQSSSEITDQLLAFAGEGIHSHSESHAPETEPSSTDPPEPLDLDLLDEALTHFVSRYDATHGGFSASATAPKFPTPCNLTFLLRIGAAIAQPSTHTRFGFFSPVPGILGKDSCLTAARMSLHTLLAMSRSGLRDQLGYGFHRYSVTADWNLPHFEKMMCDNAQLLGCFCDAWALGRDPEILGTIYNLVEYFTNPRSPIVNPEGGWYSSEDADSRSSLAPLSNGAIADDRKEGAFYVWTLKEFQSILGDRDASILARHFGVRADGNVPAQHDMHDEFLTQNVLHINATPSVLAKEFGLAEEEVVRVIKSGRAKLAEYRKAKREQPRVDTKIITSWNALAITALARAANTLSSIDRHRAQRCQEAAEKAAAFIRREMYNESTGQLCRISSGPAQDKANVAFVDDYAYLTQANLALYDLSLSQPYLDWAARLQSYLDEQFIASTTGGYFQCPRPRPSSPPEQIIRLKPGTDTALPSPNGTICTNLLYLSSYIQSQSPSQQSTTAESYIRHARATLDAFAVEILQHPFLYVTLLGALVMEQVGVKTIIAPMTTKDSELRRLKGWGRTVVKGIVSKVMICSQDGVCRALRREDLEDVDELEEDSSQEKDKAKRASNDDGPAMAGPVRESVSAPA</sequence>
<dbReference type="PIRSF" id="PIRSF006402">
    <property type="entry name" value="UCP006402_thioredoxin"/>
    <property type="match status" value="1"/>
</dbReference>
<dbReference type="GO" id="GO:0003824">
    <property type="term" value="F:catalytic activity"/>
    <property type="evidence" value="ECO:0007669"/>
    <property type="project" value="UniProtKB-ARBA"/>
</dbReference>
<organism evidence="3 4">
    <name type="scientific">Cladophialophora carrionii CBS 160.54</name>
    <dbReference type="NCBI Taxonomy" id="1279043"/>
    <lineage>
        <taxon>Eukaryota</taxon>
        <taxon>Fungi</taxon>
        <taxon>Dikarya</taxon>
        <taxon>Ascomycota</taxon>
        <taxon>Pezizomycotina</taxon>
        <taxon>Eurotiomycetes</taxon>
        <taxon>Chaetothyriomycetidae</taxon>
        <taxon>Chaetothyriales</taxon>
        <taxon>Herpotrichiellaceae</taxon>
        <taxon>Cladophialophora</taxon>
    </lineage>
</organism>
<dbReference type="AlphaFoldDB" id="V9DD78"/>
<dbReference type="RefSeq" id="XP_008726214.1">
    <property type="nucleotide sequence ID" value="XM_008727992.1"/>
</dbReference>
<feature type="region of interest" description="Disordered" evidence="1">
    <location>
        <begin position="192"/>
        <end position="214"/>
    </location>
</feature>
<dbReference type="HOGENOM" id="CLU_014051_1_1_1"/>
<feature type="domain" description="Spermatogenesis-associated protein 20-like TRX" evidence="2">
    <location>
        <begin position="11"/>
        <end position="183"/>
    </location>
</feature>
<evidence type="ECO:0000313" key="4">
    <source>
        <dbReference type="Proteomes" id="UP000030678"/>
    </source>
</evidence>
<dbReference type="GeneID" id="19982140"/>
<evidence type="ECO:0000259" key="2">
    <source>
        <dbReference type="Pfam" id="PF03190"/>
    </source>
</evidence>
<evidence type="ECO:0000256" key="1">
    <source>
        <dbReference type="SAM" id="MobiDB-lite"/>
    </source>
</evidence>
<dbReference type="Gene3D" id="3.40.30.10">
    <property type="entry name" value="Glutaredoxin"/>
    <property type="match status" value="1"/>
</dbReference>
<dbReference type="Pfam" id="PF03190">
    <property type="entry name" value="Thioredox_DsbH"/>
    <property type="match status" value="1"/>
</dbReference>
<dbReference type="PANTHER" id="PTHR42899">
    <property type="entry name" value="SPERMATOGENESIS-ASSOCIATED PROTEIN 20"/>
    <property type="match status" value="1"/>
</dbReference>
<dbReference type="InterPro" id="IPR012341">
    <property type="entry name" value="6hp_glycosidase-like_sf"/>
</dbReference>
<feature type="compositionally biased region" description="Basic and acidic residues" evidence="1">
    <location>
        <begin position="772"/>
        <end position="783"/>
    </location>
</feature>
<dbReference type="GO" id="GO:0005975">
    <property type="term" value="P:carbohydrate metabolic process"/>
    <property type="evidence" value="ECO:0007669"/>
    <property type="project" value="InterPro"/>
</dbReference>
<dbReference type="VEuPathDB" id="FungiDB:G647_03647"/>
<name>V9DD78_9EURO</name>
<dbReference type="EMBL" id="KB822704">
    <property type="protein sequence ID" value="ETI24278.1"/>
    <property type="molecule type" value="Genomic_DNA"/>
</dbReference>
<dbReference type="CDD" id="cd02955">
    <property type="entry name" value="SSP411"/>
    <property type="match status" value="1"/>
</dbReference>